<proteinExistence type="predicted"/>
<dbReference type="InterPro" id="IPR036869">
    <property type="entry name" value="J_dom_sf"/>
</dbReference>
<dbReference type="SUPFAM" id="SSF46565">
    <property type="entry name" value="Chaperone J-domain"/>
    <property type="match status" value="1"/>
</dbReference>
<feature type="domain" description="J" evidence="2">
    <location>
        <begin position="102"/>
        <end position="167"/>
    </location>
</feature>
<dbReference type="InterPro" id="IPR018253">
    <property type="entry name" value="DnaJ_domain_CS"/>
</dbReference>
<dbReference type="Pfam" id="PF00226">
    <property type="entry name" value="DnaJ"/>
    <property type="match status" value="1"/>
</dbReference>
<evidence type="ECO:0000256" key="1">
    <source>
        <dbReference type="SAM" id="MobiDB-lite"/>
    </source>
</evidence>
<dbReference type="SMART" id="SM00271">
    <property type="entry name" value="DnaJ"/>
    <property type="match status" value="1"/>
</dbReference>
<dbReference type="Proteomes" id="UP000278143">
    <property type="component" value="Unassembled WGS sequence"/>
</dbReference>
<name>A0A4V1J0R9_9FUNG</name>
<evidence type="ECO:0000313" key="3">
    <source>
        <dbReference type="EMBL" id="RKP22519.1"/>
    </source>
</evidence>
<protein>
    <recommendedName>
        <fullName evidence="2">J domain-containing protein</fullName>
    </recommendedName>
</protein>
<dbReference type="Gene3D" id="1.10.287.110">
    <property type="entry name" value="DnaJ domain"/>
    <property type="match status" value="1"/>
</dbReference>
<dbReference type="EMBL" id="KZ992003">
    <property type="protein sequence ID" value="RKP22519.1"/>
    <property type="molecule type" value="Genomic_DNA"/>
</dbReference>
<dbReference type="InterPro" id="IPR051100">
    <property type="entry name" value="DnaJ_subfamily_B/C"/>
</dbReference>
<dbReference type="PROSITE" id="PS00636">
    <property type="entry name" value="DNAJ_1"/>
    <property type="match status" value="1"/>
</dbReference>
<feature type="region of interest" description="Disordered" evidence="1">
    <location>
        <begin position="55"/>
        <end position="81"/>
    </location>
</feature>
<sequence>MSTHGPTTAAYSPFDAFSMTSFFRFGGLFSEDQRSGNAPTTYGSATTTAAATATATGTGGTAAPVGGSKPAAEAPATGHDAGGRIEMADRIAMVEQILAENEFYAILGLERGCAQNEIRRAYISRSRIIHPDKMRNSEASTQAFQKLSSAYETLSNPTRRREYDISGRRYHSQNSEETLSNALAQFFSEFMAGDFDNLLQIVEFLNSQNPELAINKESARRFFHQIRDVALVAGQYLNVAKFEVMRLYEIQQELRSLSYFDVLGRLRLTIQMTRVFLAIPIKMNTHVTDRQIMNQQFTNVLGGVTGFLESSENGISNLNGWMKRRSWFG</sequence>
<evidence type="ECO:0000313" key="4">
    <source>
        <dbReference type="Proteomes" id="UP000278143"/>
    </source>
</evidence>
<dbReference type="OrthoDB" id="259708at2759"/>
<dbReference type="PANTHER" id="PTHR43908">
    <property type="entry name" value="AT29763P-RELATED"/>
    <property type="match status" value="1"/>
</dbReference>
<gene>
    <name evidence="3" type="ORF">SYNPS1DRAFT_25710</name>
</gene>
<dbReference type="PROSITE" id="PS50076">
    <property type="entry name" value="DNAJ_2"/>
    <property type="match status" value="1"/>
</dbReference>
<dbReference type="PRINTS" id="PR00625">
    <property type="entry name" value="JDOMAIN"/>
</dbReference>
<keyword evidence="4" id="KW-1185">Reference proteome</keyword>
<dbReference type="InterPro" id="IPR001623">
    <property type="entry name" value="DnaJ_domain"/>
</dbReference>
<dbReference type="AlphaFoldDB" id="A0A4V1J0R9"/>
<organism evidence="3 4">
    <name type="scientific">Syncephalis pseudoplumigaleata</name>
    <dbReference type="NCBI Taxonomy" id="1712513"/>
    <lineage>
        <taxon>Eukaryota</taxon>
        <taxon>Fungi</taxon>
        <taxon>Fungi incertae sedis</taxon>
        <taxon>Zoopagomycota</taxon>
        <taxon>Zoopagomycotina</taxon>
        <taxon>Zoopagomycetes</taxon>
        <taxon>Zoopagales</taxon>
        <taxon>Piptocephalidaceae</taxon>
        <taxon>Syncephalis</taxon>
    </lineage>
</organism>
<dbReference type="GO" id="GO:0005783">
    <property type="term" value="C:endoplasmic reticulum"/>
    <property type="evidence" value="ECO:0007669"/>
    <property type="project" value="UniProtKB-ARBA"/>
</dbReference>
<accession>A0A4V1J0R9</accession>
<dbReference type="CDD" id="cd06257">
    <property type="entry name" value="DnaJ"/>
    <property type="match status" value="1"/>
</dbReference>
<reference evidence="4" key="1">
    <citation type="journal article" date="2018" name="Nat. Microbiol.">
        <title>Leveraging single-cell genomics to expand the fungal tree of life.</title>
        <authorList>
            <person name="Ahrendt S.R."/>
            <person name="Quandt C.A."/>
            <person name="Ciobanu D."/>
            <person name="Clum A."/>
            <person name="Salamov A."/>
            <person name="Andreopoulos B."/>
            <person name="Cheng J.F."/>
            <person name="Woyke T."/>
            <person name="Pelin A."/>
            <person name="Henrissat B."/>
            <person name="Reynolds N.K."/>
            <person name="Benny G.L."/>
            <person name="Smith M.E."/>
            <person name="James T.Y."/>
            <person name="Grigoriev I.V."/>
        </authorList>
    </citation>
    <scope>NUCLEOTIDE SEQUENCE [LARGE SCALE GENOMIC DNA]</scope>
    <source>
        <strain evidence="4">Benny S71-1</strain>
    </source>
</reference>
<evidence type="ECO:0000259" key="2">
    <source>
        <dbReference type="PROSITE" id="PS50076"/>
    </source>
</evidence>